<keyword evidence="1" id="KW-0812">Transmembrane</keyword>
<feature type="transmembrane region" description="Helical" evidence="1">
    <location>
        <begin position="36"/>
        <end position="56"/>
    </location>
</feature>
<dbReference type="AlphaFoldDB" id="A0AAD8HYZ6"/>
<dbReference type="Proteomes" id="UP001237642">
    <property type="component" value="Unassembled WGS sequence"/>
</dbReference>
<organism evidence="2 3">
    <name type="scientific">Heracleum sosnowskyi</name>
    <dbReference type="NCBI Taxonomy" id="360622"/>
    <lineage>
        <taxon>Eukaryota</taxon>
        <taxon>Viridiplantae</taxon>
        <taxon>Streptophyta</taxon>
        <taxon>Embryophyta</taxon>
        <taxon>Tracheophyta</taxon>
        <taxon>Spermatophyta</taxon>
        <taxon>Magnoliopsida</taxon>
        <taxon>eudicotyledons</taxon>
        <taxon>Gunneridae</taxon>
        <taxon>Pentapetalae</taxon>
        <taxon>asterids</taxon>
        <taxon>campanulids</taxon>
        <taxon>Apiales</taxon>
        <taxon>Apiaceae</taxon>
        <taxon>Apioideae</taxon>
        <taxon>apioid superclade</taxon>
        <taxon>Tordylieae</taxon>
        <taxon>Tordyliinae</taxon>
        <taxon>Heracleum</taxon>
    </lineage>
</organism>
<gene>
    <name evidence="2" type="ORF">POM88_031250</name>
</gene>
<sequence length="113" mass="11593">MMMLRWFYDGDNAVVVQFGDSKSLEVIMKNRGDDGVVLIVFTALSVGSGFLIHLLATGDGGFGNSGGDFGGSDGGGGGGGAGGGGFWSRLQSYLVANAKEDESQSKWGPHTIA</sequence>
<keyword evidence="3" id="KW-1185">Reference proteome</keyword>
<reference evidence="2" key="1">
    <citation type="submission" date="2023-02" db="EMBL/GenBank/DDBJ databases">
        <title>Genome of toxic invasive species Heracleum sosnowskyi carries increased number of genes despite the absence of recent whole-genome duplications.</title>
        <authorList>
            <person name="Schelkunov M."/>
            <person name="Shtratnikova V."/>
            <person name="Makarenko M."/>
            <person name="Klepikova A."/>
            <person name="Omelchenko D."/>
            <person name="Novikova G."/>
            <person name="Obukhova E."/>
            <person name="Bogdanov V."/>
            <person name="Penin A."/>
            <person name="Logacheva M."/>
        </authorList>
    </citation>
    <scope>NUCLEOTIDE SEQUENCE</scope>
    <source>
        <strain evidence="2">Hsosn_3</strain>
        <tissue evidence="2">Leaf</tissue>
    </source>
</reference>
<proteinExistence type="predicted"/>
<evidence type="ECO:0000256" key="1">
    <source>
        <dbReference type="SAM" id="Phobius"/>
    </source>
</evidence>
<evidence type="ECO:0000313" key="3">
    <source>
        <dbReference type="Proteomes" id="UP001237642"/>
    </source>
</evidence>
<keyword evidence="1" id="KW-1133">Transmembrane helix</keyword>
<dbReference type="EMBL" id="JAUIZM010000007">
    <property type="protein sequence ID" value="KAK1375057.1"/>
    <property type="molecule type" value="Genomic_DNA"/>
</dbReference>
<accession>A0AAD8HYZ6</accession>
<comment type="caution">
    <text evidence="2">The sequence shown here is derived from an EMBL/GenBank/DDBJ whole genome shotgun (WGS) entry which is preliminary data.</text>
</comment>
<reference evidence="2" key="2">
    <citation type="submission" date="2023-05" db="EMBL/GenBank/DDBJ databases">
        <authorList>
            <person name="Schelkunov M.I."/>
        </authorList>
    </citation>
    <scope>NUCLEOTIDE SEQUENCE</scope>
    <source>
        <strain evidence="2">Hsosn_3</strain>
        <tissue evidence="2">Leaf</tissue>
    </source>
</reference>
<name>A0AAD8HYZ6_9APIA</name>
<protein>
    <submittedName>
        <fullName evidence="2">Uncharacterized protein</fullName>
    </submittedName>
</protein>
<evidence type="ECO:0000313" key="2">
    <source>
        <dbReference type="EMBL" id="KAK1375057.1"/>
    </source>
</evidence>
<keyword evidence="1" id="KW-0472">Membrane</keyword>